<organism evidence="2 3">
    <name type="scientific">Spirobacillus cienkowskii</name>
    <dbReference type="NCBI Taxonomy" id="495820"/>
    <lineage>
        <taxon>Bacteria</taxon>
        <taxon>Pseudomonadati</taxon>
        <taxon>Bdellovibrionota</taxon>
        <taxon>Oligoflexia</taxon>
        <taxon>Silvanigrellales</taxon>
        <taxon>Spirobacillus</taxon>
    </lineage>
</organism>
<accession>A0A369KUQ5</accession>
<keyword evidence="3" id="KW-1185">Reference proteome</keyword>
<dbReference type="SMART" id="SM00966">
    <property type="entry name" value="SpoVT_AbrB"/>
    <property type="match status" value="1"/>
</dbReference>
<dbReference type="InterPro" id="IPR007159">
    <property type="entry name" value="SpoVT-AbrB_dom"/>
</dbReference>
<evidence type="ECO:0000259" key="1">
    <source>
        <dbReference type="SMART" id="SM00966"/>
    </source>
</evidence>
<name>A0A369KUQ5_9BACT</name>
<dbReference type="NCBIfam" id="TIGR01439">
    <property type="entry name" value="lp_hng_hel_AbrB"/>
    <property type="match status" value="1"/>
</dbReference>
<feature type="domain" description="SpoVT-AbrB" evidence="1">
    <location>
        <begin position="10"/>
        <end position="55"/>
    </location>
</feature>
<evidence type="ECO:0000313" key="3">
    <source>
        <dbReference type="Proteomes" id="UP000253934"/>
    </source>
</evidence>
<dbReference type="Gene3D" id="2.10.260.10">
    <property type="match status" value="1"/>
</dbReference>
<sequence length="62" mass="7188">MISKEKFSLSKLGERGQITIPVEIRKFLEIESGDYVTFEVINGNICLKKVEIEFKIKKVQKD</sequence>
<proteinExistence type="predicted"/>
<dbReference type="EMBL" id="QOVW01000001">
    <property type="protein sequence ID" value="RDB37342.1"/>
    <property type="molecule type" value="Genomic_DNA"/>
</dbReference>
<dbReference type="Proteomes" id="UP000253934">
    <property type="component" value="Unassembled WGS sequence"/>
</dbReference>
<protein>
    <submittedName>
        <fullName evidence="2">AbrB/MazE/SpoVT family DNA-binding domain-containing protein</fullName>
    </submittedName>
</protein>
<gene>
    <name evidence="2" type="ORF">DCC88_00005</name>
</gene>
<reference evidence="2" key="1">
    <citation type="submission" date="2018-04" db="EMBL/GenBank/DDBJ databases">
        <title>Draft genome sequence of the Candidatus Spirobacillus cienkowskii, a pathogen of freshwater Daphnia species, reconstructed from hemolymph metagenomic reads.</title>
        <authorList>
            <person name="Bresciani L."/>
            <person name="Lemos L.N."/>
            <person name="Wale N."/>
            <person name="Lin J.Y."/>
            <person name="Fernandes G.R."/>
            <person name="Duffy M.A."/>
            <person name="Rodrigues J.M."/>
        </authorList>
    </citation>
    <scope>NUCLEOTIDE SEQUENCE [LARGE SCALE GENOMIC DNA]</scope>
    <source>
        <strain evidence="2">Binning01</strain>
    </source>
</reference>
<keyword evidence="2" id="KW-0238">DNA-binding</keyword>
<dbReference type="InterPro" id="IPR037914">
    <property type="entry name" value="SpoVT-AbrB_sf"/>
</dbReference>
<dbReference type="AlphaFoldDB" id="A0A369KUQ5"/>
<dbReference type="SUPFAM" id="SSF89447">
    <property type="entry name" value="AbrB/MazE/MraZ-like"/>
    <property type="match status" value="1"/>
</dbReference>
<comment type="caution">
    <text evidence="2">The sequence shown here is derived from an EMBL/GenBank/DDBJ whole genome shotgun (WGS) entry which is preliminary data.</text>
</comment>
<dbReference type="Pfam" id="PF04014">
    <property type="entry name" value="MazE_antitoxin"/>
    <property type="match status" value="1"/>
</dbReference>
<evidence type="ECO:0000313" key="2">
    <source>
        <dbReference type="EMBL" id="RDB37342.1"/>
    </source>
</evidence>
<dbReference type="GO" id="GO:0003677">
    <property type="term" value="F:DNA binding"/>
    <property type="evidence" value="ECO:0007669"/>
    <property type="project" value="UniProtKB-KW"/>
</dbReference>